<sequence>MQLEEEKPFGFVGVEMMRDLPEKVWEICHCHLQRFEKRHCPSCCSSGGGGRVANTRPENGFGRGRSLEETKGSGVCRHWSEKTTGASFSVFPHRCQSQSRSRKKNRIPSSLHAGEALSELEEKHLRCLPLSPLSHPFARGGRVFFLVSTKS</sequence>
<evidence type="ECO:0000313" key="2">
    <source>
        <dbReference type="Proteomes" id="UP001234297"/>
    </source>
</evidence>
<evidence type="ECO:0000313" key="1">
    <source>
        <dbReference type="EMBL" id="KAJ8640302.1"/>
    </source>
</evidence>
<gene>
    <name evidence="1" type="ORF">MRB53_016996</name>
</gene>
<comment type="caution">
    <text evidence="1">The sequence shown here is derived from an EMBL/GenBank/DDBJ whole genome shotgun (WGS) entry which is preliminary data.</text>
</comment>
<organism evidence="1 2">
    <name type="scientific">Persea americana</name>
    <name type="common">Avocado</name>
    <dbReference type="NCBI Taxonomy" id="3435"/>
    <lineage>
        <taxon>Eukaryota</taxon>
        <taxon>Viridiplantae</taxon>
        <taxon>Streptophyta</taxon>
        <taxon>Embryophyta</taxon>
        <taxon>Tracheophyta</taxon>
        <taxon>Spermatophyta</taxon>
        <taxon>Magnoliopsida</taxon>
        <taxon>Magnoliidae</taxon>
        <taxon>Laurales</taxon>
        <taxon>Lauraceae</taxon>
        <taxon>Persea</taxon>
    </lineage>
</organism>
<dbReference type="Proteomes" id="UP001234297">
    <property type="component" value="Chromosome 5"/>
</dbReference>
<dbReference type="EMBL" id="CM056813">
    <property type="protein sequence ID" value="KAJ8640302.1"/>
    <property type="molecule type" value="Genomic_DNA"/>
</dbReference>
<keyword evidence="2" id="KW-1185">Reference proteome</keyword>
<accession>A0ACC2M3F6</accession>
<reference evidence="1 2" key="1">
    <citation type="journal article" date="2022" name="Hortic Res">
        <title>A haplotype resolved chromosomal level avocado genome allows analysis of novel avocado genes.</title>
        <authorList>
            <person name="Nath O."/>
            <person name="Fletcher S.J."/>
            <person name="Hayward A."/>
            <person name="Shaw L.M."/>
            <person name="Masouleh A.K."/>
            <person name="Furtado A."/>
            <person name="Henry R.J."/>
            <person name="Mitter N."/>
        </authorList>
    </citation>
    <scope>NUCLEOTIDE SEQUENCE [LARGE SCALE GENOMIC DNA]</scope>
    <source>
        <strain evidence="2">cv. Hass</strain>
    </source>
</reference>
<protein>
    <submittedName>
        <fullName evidence="1">Uncharacterized protein</fullName>
    </submittedName>
</protein>
<name>A0ACC2M3F6_PERAE</name>
<proteinExistence type="predicted"/>